<comment type="caution">
    <text evidence="2">The sequence shown here is derived from an EMBL/GenBank/DDBJ whole genome shotgun (WGS) entry which is preliminary data.</text>
</comment>
<organism evidence="2 3">
    <name type="scientific">Mucilaginibacter agri</name>
    <dbReference type="NCBI Taxonomy" id="2695265"/>
    <lineage>
        <taxon>Bacteria</taxon>
        <taxon>Pseudomonadati</taxon>
        <taxon>Bacteroidota</taxon>
        <taxon>Sphingobacteriia</taxon>
        <taxon>Sphingobacteriales</taxon>
        <taxon>Sphingobacteriaceae</taxon>
        <taxon>Mucilaginibacter</taxon>
    </lineage>
</organism>
<keyword evidence="2" id="KW-0808">Transferase</keyword>
<reference evidence="2" key="2">
    <citation type="submission" date="2020-10" db="EMBL/GenBank/DDBJ databases">
        <title>Mucilaginibacter sp. nov., isolated from soil.</title>
        <authorList>
            <person name="Jeon C.O."/>
        </authorList>
    </citation>
    <scope>NUCLEOTIDE SEQUENCE</scope>
    <source>
        <strain evidence="2">R11</strain>
    </source>
</reference>
<dbReference type="PANTHER" id="PTHR43777">
    <property type="entry name" value="MOLYBDENUM COFACTOR CYTIDYLYLTRANSFERASE"/>
    <property type="match status" value="1"/>
</dbReference>
<dbReference type="RefSeq" id="WP_166586953.1">
    <property type="nucleotide sequence ID" value="NZ_WWEO01000044.1"/>
</dbReference>
<feature type="domain" description="MobA-like NTP transferase" evidence="1">
    <location>
        <begin position="5"/>
        <end position="166"/>
    </location>
</feature>
<dbReference type="GO" id="GO:0016779">
    <property type="term" value="F:nucleotidyltransferase activity"/>
    <property type="evidence" value="ECO:0007669"/>
    <property type="project" value="UniProtKB-ARBA"/>
</dbReference>
<dbReference type="Gene3D" id="3.90.550.10">
    <property type="entry name" value="Spore Coat Polysaccharide Biosynthesis Protein SpsA, Chain A"/>
    <property type="match status" value="1"/>
</dbReference>
<keyword evidence="3" id="KW-1185">Reference proteome</keyword>
<dbReference type="AlphaFoldDB" id="A0A965ZJV0"/>
<dbReference type="CDD" id="cd04182">
    <property type="entry name" value="GT_2_like_f"/>
    <property type="match status" value="1"/>
</dbReference>
<dbReference type="Proteomes" id="UP000638732">
    <property type="component" value="Unassembled WGS sequence"/>
</dbReference>
<dbReference type="InterPro" id="IPR029044">
    <property type="entry name" value="Nucleotide-diphossugar_trans"/>
</dbReference>
<dbReference type="InterPro" id="IPR025877">
    <property type="entry name" value="MobA-like_NTP_Trfase"/>
</dbReference>
<proteinExistence type="predicted"/>
<evidence type="ECO:0000313" key="3">
    <source>
        <dbReference type="Proteomes" id="UP000638732"/>
    </source>
</evidence>
<reference evidence="2" key="1">
    <citation type="submission" date="2020-01" db="EMBL/GenBank/DDBJ databases">
        <authorList>
            <person name="Seo Y.L."/>
        </authorList>
    </citation>
    <scope>NUCLEOTIDE SEQUENCE</scope>
    <source>
        <strain evidence="2">R11</strain>
    </source>
</reference>
<dbReference type="EMBL" id="WWEO01000044">
    <property type="protein sequence ID" value="NCD70971.1"/>
    <property type="molecule type" value="Genomic_DNA"/>
</dbReference>
<evidence type="ECO:0000313" key="2">
    <source>
        <dbReference type="EMBL" id="NCD70971.1"/>
    </source>
</evidence>
<evidence type="ECO:0000259" key="1">
    <source>
        <dbReference type="Pfam" id="PF12804"/>
    </source>
</evidence>
<dbReference type="SUPFAM" id="SSF53448">
    <property type="entry name" value="Nucleotide-diphospho-sugar transferases"/>
    <property type="match status" value="1"/>
</dbReference>
<dbReference type="Pfam" id="PF12804">
    <property type="entry name" value="NTP_transf_3"/>
    <property type="match status" value="1"/>
</dbReference>
<name>A0A965ZJV0_9SPHI</name>
<dbReference type="PANTHER" id="PTHR43777:SF1">
    <property type="entry name" value="MOLYBDENUM COFACTOR CYTIDYLYLTRANSFERASE"/>
    <property type="match status" value="1"/>
</dbReference>
<protein>
    <submittedName>
        <fullName evidence="2">NTP transferase domain-containing protein</fullName>
    </submittedName>
</protein>
<sequence>MTALIILAAGSSSRLGQPKQNLVFKDKTLLQRAIETGLASKCGPVIVVLGANAELIQPSIQYPGVRVMINQDWAEGMASSVKFAIMEVEKKKQIDSAIIMLCDQPFVSAELLDNLGKTHLDAGTPIVASSYLNTIGVPALFHRSLFSELGKLTGHEGAKKIIKAHQDQITSIPFNMGGVDIDTITDYHRLINSGK</sequence>
<accession>A0A965ZJV0</accession>
<gene>
    <name evidence="2" type="ORF">GSY63_16520</name>
</gene>